<sequence length="737" mass="84261">MHGCVLWDNQSYYEYTAKSGELKVSQTNGVSDLYNWQDSRCDHQFIASLPTPDSYATRVSSGFGCATIFWINKHSPQLLSQFNSGGTVMDFIVAVLCGLKRPVMSTQNAMSWGYFDPIVHSWNEYILKANDFPIHLLPIVKKSGSVAGETQFNWLGIEAKTPVLVALGDMQCATYANLRDNPNNAVLSISTSMQMSVLMDKSFTPVKSKTISNSSIDYFPYFDDSYLSVAASLNGGNVLQHLVQFVRNTIKDMADIELSDEQIWAKIFQLHDTVPKVNLNNELISDEIPANDSRNTLCAPPRRRGMGSLRRTCSPDSVDSSDTTHTQSLQTNQKPICESLPQTHSSPNDDNNVILVAKCGQNTANDSNHLLSNVSDNCKQFNDRIESLSSPLHYTSTQIAKSYVRSTGPTNSTQNTWNRFEELFMQTMRRWKSRWFTSDEAKATRKRRLSRFLYYIKTILTHLFSTTGLCLLVIAYSCMGAFIFAFLESQHEEQTQNDVEKQRQDFAIDLWNQTNTLNILYPERWINETNIRLKKFEEIIVKAVREDGYGGTSEQWTFSGALLYSVTVITTIGPTNSTQNTWNRFEELFMQTMRRWKSRWFTSDEAKATRKRRLSRFLYYIKTILTHLFSTTGLCLLVIAYSCMGAFIFAFLESQHEEQTQNDVEKQRQDFAIDLWNQTNTLNILYPERWINETNIRLKKFEEIIVKAVREDGYGGTSEQWTFSGALLYSVTVITTI</sequence>
<dbReference type="GO" id="GO:0006071">
    <property type="term" value="P:glycerol metabolic process"/>
    <property type="evidence" value="ECO:0007669"/>
    <property type="project" value="TreeGrafter"/>
</dbReference>
<feature type="transmembrane region" description="Helical" evidence="5">
    <location>
        <begin position="619"/>
        <end position="652"/>
    </location>
</feature>
<dbReference type="EMBL" id="OC856500">
    <property type="protein sequence ID" value="CAD7623847.1"/>
    <property type="molecule type" value="Genomic_DNA"/>
</dbReference>
<dbReference type="AlphaFoldDB" id="A0A7R9KJ06"/>
<feature type="compositionally biased region" description="Polar residues" evidence="4">
    <location>
        <begin position="314"/>
        <end position="349"/>
    </location>
</feature>
<dbReference type="InterPro" id="IPR043129">
    <property type="entry name" value="ATPase_NBD"/>
</dbReference>
<keyword evidence="5" id="KW-0472">Membrane</keyword>
<comment type="similarity">
    <text evidence="1">Belongs to the FGGY kinase family.</text>
</comment>
<evidence type="ECO:0000256" key="5">
    <source>
        <dbReference type="SAM" id="Phobius"/>
    </source>
</evidence>
<evidence type="ECO:0000313" key="8">
    <source>
        <dbReference type="Proteomes" id="UP000759131"/>
    </source>
</evidence>
<dbReference type="GO" id="GO:0005829">
    <property type="term" value="C:cytosol"/>
    <property type="evidence" value="ECO:0007669"/>
    <property type="project" value="TreeGrafter"/>
</dbReference>
<dbReference type="GO" id="GO:0050277">
    <property type="term" value="F:sedoheptulokinase activity"/>
    <property type="evidence" value="ECO:0007669"/>
    <property type="project" value="TreeGrafter"/>
</dbReference>
<keyword evidence="2" id="KW-0808">Transferase</keyword>
<protein>
    <recommendedName>
        <fullName evidence="6">Carbohydrate kinase FGGY N-terminal domain-containing protein</fullName>
    </recommendedName>
</protein>
<dbReference type="Pfam" id="PF00370">
    <property type="entry name" value="FGGY_N"/>
    <property type="match status" value="1"/>
</dbReference>
<dbReference type="SUPFAM" id="SSF81324">
    <property type="entry name" value="Voltage-gated potassium channels"/>
    <property type="match status" value="2"/>
</dbReference>
<evidence type="ECO:0000313" key="7">
    <source>
        <dbReference type="EMBL" id="CAD7623847.1"/>
    </source>
</evidence>
<keyword evidence="8" id="KW-1185">Reference proteome</keyword>
<feature type="domain" description="Carbohydrate kinase FGGY N-terminal" evidence="6">
    <location>
        <begin position="58"/>
        <end position="173"/>
    </location>
</feature>
<dbReference type="Gene3D" id="3.30.420.40">
    <property type="match status" value="1"/>
</dbReference>
<feature type="transmembrane region" description="Helical" evidence="5">
    <location>
        <begin position="463"/>
        <end position="487"/>
    </location>
</feature>
<proteinExistence type="inferred from homology"/>
<organism evidence="7">
    <name type="scientific">Medioppia subpectinata</name>
    <dbReference type="NCBI Taxonomy" id="1979941"/>
    <lineage>
        <taxon>Eukaryota</taxon>
        <taxon>Metazoa</taxon>
        <taxon>Ecdysozoa</taxon>
        <taxon>Arthropoda</taxon>
        <taxon>Chelicerata</taxon>
        <taxon>Arachnida</taxon>
        <taxon>Acari</taxon>
        <taxon>Acariformes</taxon>
        <taxon>Sarcoptiformes</taxon>
        <taxon>Oribatida</taxon>
        <taxon>Brachypylina</taxon>
        <taxon>Oppioidea</taxon>
        <taxon>Oppiidae</taxon>
        <taxon>Medioppia</taxon>
    </lineage>
</organism>
<gene>
    <name evidence="7" type="ORF">OSB1V03_LOCUS4297</name>
</gene>
<dbReference type="Proteomes" id="UP000759131">
    <property type="component" value="Unassembled WGS sequence"/>
</dbReference>
<dbReference type="EMBL" id="CAJPIZ010001925">
    <property type="protein sequence ID" value="CAG2104277.1"/>
    <property type="molecule type" value="Genomic_DNA"/>
</dbReference>
<dbReference type="InterPro" id="IPR018484">
    <property type="entry name" value="FGGY_N"/>
</dbReference>
<dbReference type="Gene3D" id="1.10.287.70">
    <property type="match status" value="2"/>
</dbReference>
<keyword evidence="5" id="KW-1133">Transmembrane helix</keyword>
<dbReference type="SUPFAM" id="SSF53067">
    <property type="entry name" value="Actin-like ATPase domain"/>
    <property type="match status" value="1"/>
</dbReference>
<name>A0A7R9KJ06_9ACAR</name>
<feature type="region of interest" description="Disordered" evidence="4">
    <location>
        <begin position="300"/>
        <end position="349"/>
    </location>
</feature>
<dbReference type="OrthoDB" id="10264182at2759"/>
<dbReference type="PANTHER" id="PTHR10196">
    <property type="entry name" value="SUGAR KINASE"/>
    <property type="match status" value="1"/>
</dbReference>
<dbReference type="PANTHER" id="PTHR10196:SF67">
    <property type="entry name" value="SEDOHEPTULOKINASE"/>
    <property type="match status" value="1"/>
</dbReference>
<evidence type="ECO:0000256" key="1">
    <source>
        <dbReference type="ARBA" id="ARBA00009156"/>
    </source>
</evidence>
<feature type="non-terminal residue" evidence="7">
    <location>
        <position position="1"/>
    </location>
</feature>
<accession>A0A7R9KJ06</accession>
<keyword evidence="5" id="KW-0812">Transmembrane</keyword>
<keyword evidence="3" id="KW-0418">Kinase</keyword>
<evidence type="ECO:0000259" key="6">
    <source>
        <dbReference type="Pfam" id="PF00370"/>
    </source>
</evidence>
<reference evidence="7" key="1">
    <citation type="submission" date="2020-11" db="EMBL/GenBank/DDBJ databases">
        <authorList>
            <person name="Tran Van P."/>
        </authorList>
    </citation>
    <scope>NUCLEOTIDE SEQUENCE</scope>
</reference>
<evidence type="ECO:0000256" key="4">
    <source>
        <dbReference type="SAM" id="MobiDB-lite"/>
    </source>
</evidence>
<evidence type="ECO:0000256" key="3">
    <source>
        <dbReference type="ARBA" id="ARBA00022777"/>
    </source>
</evidence>
<evidence type="ECO:0000256" key="2">
    <source>
        <dbReference type="ARBA" id="ARBA00022679"/>
    </source>
</evidence>